<dbReference type="GO" id="GO:0008610">
    <property type="term" value="P:lipid biosynthetic process"/>
    <property type="evidence" value="ECO:0007669"/>
    <property type="project" value="TreeGrafter"/>
</dbReference>
<dbReference type="InterPro" id="IPR029058">
    <property type="entry name" value="AB_hydrolase_fold"/>
</dbReference>
<gene>
    <name evidence="1" type="ORF">cand_030430</name>
</gene>
<dbReference type="VEuPathDB" id="CryptoDB:cand_030430"/>
<dbReference type="SUPFAM" id="SSF53474">
    <property type="entry name" value="alpha/beta-Hydrolases"/>
    <property type="match status" value="1"/>
</dbReference>
<reference evidence="1 2" key="1">
    <citation type="submission" date="2016-10" db="EMBL/GenBank/DDBJ databases">
        <title>Reductive evolution of mitochondrial metabolism and differential evolution of invasion-related proteins in Cryptosporidium.</title>
        <authorList>
            <person name="Liu S."/>
            <person name="Roellig D.M."/>
            <person name="Guo Y."/>
            <person name="Li N."/>
            <person name="Frace M.A."/>
            <person name="Tang K."/>
            <person name="Zhang L."/>
            <person name="Feng Y."/>
            <person name="Xiao L."/>
        </authorList>
    </citation>
    <scope>NUCLEOTIDE SEQUENCE [LARGE SCALE GENOMIC DNA]</scope>
    <source>
        <strain evidence="1">30847</strain>
    </source>
</reference>
<evidence type="ECO:0008006" key="3">
    <source>
        <dbReference type="Google" id="ProtNLM"/>
    </source>
</evidence>
<keyword evidence="2" id="KW-1185">Reference proteome</keyword>
<sequence>MSKVTDFQRWFPSYSRVNAHLIGDKLTTPSYRILCIPGAGSTDQIFVQAKAPGAKNVENTLLKYAEENNIEILAMVLPGRAQRSGEEHYKSIIDVINDFYPVFEEHFVNSLDSSSEIVPWILISHSMGGLIAFELLKRLKYQYIMLNFTGSNVKTTNESIYSVMCDRNIFPQIVVIMSTVSPDTPKQELPWNESKNMNTEEFKEECRRWGINNEVFRKGIWEEFEPLLRSDFHLFDSYNLLEVDTQNYSSNEAIYSLMYPLGVRKVQLWSATEDKRATKSAMYGWIKLVACHNGDISEHEIQAGHNFLHNLKTRNIFMDYLCSAIDVLVLEKEYY</sequence>
<dbReference type="AlphaFoldDB" id="A0A1J4MNM5"/>
<name>A0A1J4MNM5_9CRYT</name>
<dbReference type="RefSeq" id="XP_067067644.1">
    <property type="nucleotide sequence ID" value="XM_067213270.1"/>
</dbReference>
<evidence type="ECO:0000313" key="1">
    <source>
        <dbReference type="EMBL" id="OII75798.1"/>
    </source>
</evidence>
<organism evidence="1 2">
    <name type="scientific">Cryptosporidium andersoni</name>
    <dbReference type="NCBI Taxonomy" id="117008"/>
    <lineage>
        <taxon>Eukaryota</taxon>
        <taxon>Sar</taxon>
        <taxon>Alveolata</taxon>
        <taxon>Apicomplexa</taxon>
        <taxon>Conoidasida</taxon>
        <taxon>Coccidia</taxon>
        <taxon>Eucoccidiorida</taxon>
        <taxon>Eimeriorina</taxon>
        <taxon>Cryptosporidiidae</taxon>
        <taxon>Cryptosporidium</taxon>
    </lineage>
</organism>
<dbReference type="InterPro" id="IPR012223">
    <property type="entry name" value="TEII"/>
</dbReference>
<dbReference type="Gene3D" id="3.40.50.1820">
    <property type="entry name" value="alpha/beta hydrolase"/>
    <property type="match status" value="1"/>
</dbReference>
<dbReference type="Proteomes" id="UP000186804">
    <property type="component" value="Unassembled WGS sequence"/>
</dbReference>
<proteinExistence type="predicted"/>
<dbReference type="PANTHER" id="PTHR11487">
    <property type="entry name" value="THIOESTERASE"/>
    <property type="match status" value="1"/>
</dbReference>
<dbReference type="EMBL" id="LRBS01000085">
    <property type="protein sequence ID" value="OII75798.1"/>
    <property type="molecule type" value="Genomic_DNA"/>
</dbReference>
<accession>A0A1J4MNM5</accession>
<protein>
    <recommendedName>
        <fullName evidence="3">Thioesterase domain-containing protein</fullName>
    </recommendedName>
</protein>
<dbReference type="PANTHER" id="PTHR11487:SF0">
    <property type="entry name" value="S-ACYL FATTY ACID SYNTHASE THIOESTERASE, MEDIUM CHAIN"/>
    <property type="match status" value="1"/>
</dbReference>
<dbReference type="OrthoDB" id="541883at2759"/>
<evidence type="ECO:0000313" key="2">
    <source>
        <dbReference type="Proteomes" id="UP000186804"/>
    </source>
</evidence>
<dbReference type="GeneID" id="92367227"/>
<comment type="caution">
    <text evidence="1">The sequence shown here is derived from an EMBL/GenBank/DDBJ whole genome shotgun (WGS) entry which is preliminary data.</text>
</comment>